<accession>A0ABN9XJH4</accession>
<evidence type="ECO:0000313" key="3">
    <source>
        <dbReference type="Proteomes" id="UP001189429"/>
    </source>
</evidence>
<evidence type="ECO:0000256" key="1">
    <source>
        <dbReference type="SAM" id="MobiDB-lite"/>
    </source>
</evidence>
<feature type="region of interest" description="Disordered" evidence="1">
    <location>
        <begin position="19"/>
        <end position="53"/>
    </location>
</feature>
<dbReference type="Proteomes" id="UP001189429">
    <property type="component" value="Unassembled WGS sequence"/>
</dbReference>
<organism evidence="2 3">
    <name type="scientific">Prorocentrum cordatum</name>
    <dbReference type="NCBI Taxonomy" id="2364126"/>
    <lineage>
        <taxon>Eukaryota</taxon>
        <taxon>Sar</taxon>
        <taxon>Alveolata</taxon>
        <taxon>Dinophyceae</taxon>
        <taxon>Prorocentrales</taxon>
        <taxon>Prorocentraceae</taxon>
        <taxon>Prorocentrum</taxon>
    </lineage>
</organism>
<dbReference type="EMBL" id="CAUYUJ010020582">
    <property type="protein sequence ID" value="CAK0899297.1"/>
    <property type="molecule type" value="Genomic_DNA"/>
</dbReference>
<sequence length="113" mass="12188">MLQGRRQEFGVVAPLPSASMLSTSSCKSRPPTSEPGLLQPPAELRQRQQPVAVRVQRRVDAPDGASPRTEVERTVTRTELGAPQWGALPLASSIHGTSRLNVFSLLSVSEGPY</sequence>
<evidence type="ECO:0000313" key="2">
    <source>
        <dbReference type="EMBL" id="CAK0899297.1"/>
    </source>
</evidence>
<keyword evidence="3" id="KW-1185">Reference proteome</keyword>
<name>A0ABN9XJH4_9DINO</name>
<proteinExistence type="predicted"/>
<comment type="caution">
    <text evidence="2">The sequence shown here is derived from an EMBL/GenBank/DDBJ whole genome shotgun (WGS) entry which is preliminary data.</text>
</comment>
<dbReference type="PROSITE" id="PS51257">
    <property type="entry name" value="PROKAR_LIPOPROTEIN"/>
    <property type="match status" value="1"/>
</dbReference>
<protein>
    <submittedName>
        <fullName evidence="2">Uncharacterized protein</fullName>
    </submittedName>
</protein>
<feature type="compositionally biased region" description="Polar residues" evidence="1">
    <location>
        <begin position="19"/>
        <end position="31"/>
    </location>
</feature>
<reference evidence="2" key="1">
    <citation type="submission" date="2023-10" db="EMBL/GenBank/DDBJ databases">
        <authorList>
            <person name="Chen Y."/>
            <person name="Shah S."/>
            <person name="Dougan E. K."/>
            <person name="Thang M."/>
            <person name="Chan C."/>
        </authorList>
    </citation>
    <scope>NUCLEOTIDE SEQUENCE [LARGE SCALE GENOMIC DNA]</scope>
</reference>
<gene>
    <name evidence="2" type="ORF">PCOR1329_LOCUS76845</name>
</gene>